<name>A0ABT0E272_9SPHN</name>
<keyword evidence="3" id="KW-0732">Signal</keyword>
<dbReference type="RefSeq" id="WP_201514937.1">
    <property type="nucleotide sequence ID" value="NZ_JALKHS010000021.1"/>
</dbReference>
<dbReference type="Gene3D" id="1.25.40.10">
    <property type="entry name" value="Tetratricopeptide repeat domain"/>
    <property type="match status" value="1"/>
</dbReference>
<feature type="compositionally biased region" description="Pro residues" evidence="2">
    <location>
        <begin position="374"/>
        <end position="393"/>
    </location>
</feature>
<evidence type="ECO:0000313" key="5">
    <source>
        <dbReference type="EMBL" id="MCK0533481.1"/>
    </source>
</evidence>
<reference evidence="5 6" key="1">
    <citation type="submission" date="2022-04" db="EMBL/GenBank/DDBJ databases">
        <authorList>
            <person name="Huq M.A."/>
        </authorList>
    </citation>
    <scope>NUCLEOTIDE SEQUENCE [LARGE SCALE GENOMIC DNA]</scope>
    <source>
        <strain evidence="5 6">MAH-33</strain>
    </source>
</reference>
<dbReference type="Proteomes" id="UP001203512">
    <property type="component" value="Unassembled WGS sequence"/>
</dbReference>
<gene>
    <name evidence="5" type="ORF">MU848_17970</name>
</gene>
<evidence type="ECO:0000256" key="1">
    <source>
        <dbReference type="SAM" id="Coils"/>
    </source>
</evidence>
<evidence type="ECO:0000256" key="2">
    <source>
        <dbReference type="SAM" id="MobiDB-lite"/>
    </source>
</evidence>
<sequence>MKRSALWILGGLLVAGTAQAQPAQIQPLRPSGAENLSRNLSRLASNPRDVDALIGAGEAAIDMDDTRAAAGFFARADAIQPNNGRVKAGLGRVALKAQNPAEALRLFDQATRLGFGEATLLGDRGLARDMTGDQAGAQQDYQAALKRAPADPDLIYRYAASLGISGQVDAAEKVLQPLLYKSDRAAWRYRAFILAMNNKQADARKIASQTLPAQLASALTPYMEKMPYLTPAQKAAAVHFGHFPTTVGTSLAAATPRAAPAPAPMAAPAPRPTPAPAQAVPSTSARPAMPLPSAQTQQPGRPSFTATPSSPQSSATVARPVPPNPAPSTLAQTTETRPAQVQGPPAPFSAPVARPAASLPAQQNLPSAATPAPTSAPTPQPPAIAPAPRPQPNPEATRTLADIIHAIDVPASERQVSVAAVDLSEIEALQAARRAERQAAADKAKKAAAAAKEKADAAAKAKAKAEADAKAKKAAEEKARLAANPARSWVQIGTGADRSALGFTLKSLRRKYDDVKPQDGWVASWGRTNRLLIGPFASFTRAKAVEAKLKSAGADAFAWQSDAGEVVERLGGK</sequence>
<feature type="compositionally biased region" description="Low complexity" evidence="2">
    <location>
        <begin position="302"/>
        <end position="318"/>
    </location>
</feature>
<feature type="signal peptide" evidence="3">
    <location>
        <begin position="1"/>
        <end position="20"/>
    </location>
</feature>
<feature type="domain" description="SPOR" evidence="4">
    <location>
        <begin position="482"/>
        <end position="561"/>
    </location>
</feature>
<keyword evidence="1" id="KW-0175">Coiled coil</keyword>
<proteinExistence type="predicted"/>
<feature type="compositionally biased region" description="Polar residues" evidence="2">
    <location>
        <begin position="327"/>
        <end position="339"/>
    </location>
</feature>
<dbReference type="Pfam" id="PF05036">
    <property type="entry name" value="SPOR"/>
    <property type="match status" value="1"/>
</dbReference>
<accession>A0ABT0E272</accession>
<comment type="caution">
    <text evidence="5">The sequence shown here is derived from an EMBL/GenBank/DDBJ whole genome shotgun (WGS) entry which is preliminary data.</text>
</comment>
<feature type="region of interest" description="Disordered" evidence="2">
    <location>
        <begin position="254"/>
        <end position="399"/>
    </location>
</feature>
<protein>
    <submittedName>
        <fullName evidence="5">Tetratricopeptide repeat protein</fullName>
    </submittedName>
</protein>
<dbReference type="InterPro" id="IPR011990">
    <property type="entry name" value="TPR-like_helical_dom_sf"/>
</dbReference>
<evidence type="ECO:0000313" key="6">
    <source>
        <dbReference type="Proteomes" id="UP001203512"/>
    </source>
</evidence>
<evidence type="ECO:0000259" key="4">
    <source>
        <dbReference type="PROSITE" id="PS51724"/>
    </source>
</evidence>
<feature type="chain" id="PRO_5046310676" evidence="3">
    <location>
        <begin position="21"/>
        <end position="573"/>
    </location>
</feature>
<organism evidence="5 6">
    <name type="scientific">Sphingobium agri</name>
    <dbReference type="NCBI Taxonomy" id="2933566"/>
    <lineage>
        <taxon>Bacteria</taxon>
        <taxon>Pseudomonadati</taxon>
        <taxon>Pseudomonadota</taxon>
        <taxon>Alphaproteobacteria</taxon>
        <taxon>Sphingomonadales</taxon>
        <taxon>Sphingomonadaceae</taxon>
        <taxon>Sphingobium</taxon>
    </lineage>
</organism>
<dbReference type="InterPro" id="IPR036680">
    <property type="entry name" value="SPOR-like_sf"/>
</dbReference>
<dbReference type="PROSITE" id="PS51724">
    <property type="entry name" value="SPOR"/>
    <property type="match status" value="1"/>
</dbReference>
<dbReference type="EMBL" id="JALKHS010000021">
    <property type="protein sequence ID" value="MCK0533481.1"/>
    <property type="molecule type" value="Genomic_DNA"/>
</dbReference>
<dbReference type="SUPFAM" id="SSF48452">
    <property type="entry name" value="TPR-like"/>
    <property type="match status" value="1"/>
</dbReference>
<feature type="compositionally biased region" description="Pro residues" evidence="2">
    <location>
        <begin position="259"/>
        <end position="275"/>
    </location>
</feature>
<feature type="coiled-coil region" evidence="1">
    <location>
        <begin position="441"/>
        <end position="484"/>
    </location>
</feature>
<dbReference type="SUPFAM" id="SSF110997">
    <property type="entry name" value="Sporulation related repeat"/>
    <property type="match status" value="1"/>
</dbReference>
<evidence type="ECO:0000256" key="3">
    <source>
        <dbReference type="SAM" id="SignalP"/>
    </source>
</evidence>
<dbReference type="Pfam" id="PF14559">
    <property type="entry name" value="TPR_19"/>
    <property type="match status" value="1"/>
</dbReference>
<dbReference type="PRINTS" id="PR01217">
    <property type="entry name" value="PRICHEXTENSN"/>
</dbReference>
<keyword evidence="6" id="KW-1185">Reference proteome</keyword>
<dbReference type="InterPro" id="IPR007730">
    <property type="entry name" value="SPOR-like_dom"/>
</dbReference>